<feature type="compositionally biased region" description="Low complexity" evidence="1">
    <location>
        <begin position="80"/>
        <end position="97"/>
    </location>
</feature>
<dbReference type="OrthoDB" id="4952709at2"/>
<dbReference type="AlphaFoldDB" id="A0A5A7NSV1"/>
<proteinExistence type="predicted"/>
<gene>
    <name evidence="3" type="ORF">NCCP1664_23550</name>
</gene>
<evidence type="ECO:0000313" key="3">
    <source>
        <dbReference type="EMBL" id="GER23860.1"/>
    </source>
</evidence>
<feature type="compositionally biased region" description="Gly residues" evidence="1">
    <location>
        <begin position="108"/>
        <end position="117"/>
    </location>
</feature>
<dbReference type="Proteomes" id="UP000325307">
    <property type="component" value="Unassembled WGS sequence"/>
</dbReference>
<keyword evidence="2" id="KW-1133">Transmembrane helix</keyword>
<evidence type="ECO:0000256" key="1">
    <source>
        <dbReference type="SAM" id="MobiDB-lite"/>
    </source>
</evidence>
<keyword evidence="2" id="KW-0812">Transmembrane</keyword>
<feature type="compositionally biased region" description="Basic and acidic residues" evidence="1">
    <location>
        <begin position="54"/>
        <end position="70"/>
    </location>
</feature>
<keyword evidence="4" id="KW-1185">Reference proteome</keyword>
<organism evidence="3 4">
    <name type="scientific">Zafaria cholistanensis</name>
    <dbReference type="NCBI Taxonomy" id="1682741"/>
    <lineage>
        <taxon>Bacteria</taxon>
        <taxon>Bacillati</taxon>
        <taxon>Actinomycetota</taxon>
        <taxon>Actinomycetes</taxon>
        <taxon>Micrococcales</taxon>
        <taxon>Micrococcaceae</taxon>
        <taxon>Zafaria</taxon>
    </lineage>
</organism>
<feature type="region of interest" description="Disordered" evidence="1">
    <location>
        <begin position="54"/>
        <end position="117"/>
    </location>
</feature>
<evidence type="ECO:0000313" key="4">
    <source>
        <dbReference type="Proteomes" id="UP000325307"/>
    </source>
</evidence>
<comment type="caution">
    <text evidence="3">The sequence shown here is derived from an EMBL/GenBank/DDBJ whole genome shotgun (WGS) entry which is preliminary data.</text>
</comment>
<dbReference type="RefSeq" id="WP_149957467.1">
    <property type="nucleotide sequence ID" value="NZ_BKDJ01000013.1"/>
</dbReference>
<evidence type="ECO:0000256" key="2">
    <source>
        <dbReference type="SAM" id="Phobius"/>
    </source>
</evidence>
<sequence>MNLLHLIATTVTQTEDGAREIGPGFVGFVFTAFLAIGVILLVRDMQRRIRRVRYMSETEQRQQDMVERGRALQPDDDAPAPRTGTGTGTEGPRTEGPGTKGAGREGPGETNGGGAAG</sequence>
<protein>
    <submittedName>
        <fullName evidence="3">Uncharacterized protein</fullName>
    </submittedName>
</protein>
<name>A0A5A7NSV1_9MICC</name>
<reference evidence="3 4" key="1">
    <citation type="submission" date="2019-09" db="EMBL/GenBank/DDBJ databases">
        <title>Arthrobacter zafarii sp. nov., a moderately thermotolerant and halotolerant actinobacterium isolated from Cholistan desert soil of Pakistan.</title>
        <authorList>
            <person name="Amin A."/>
            <person name="Ahmed I."/>
            <person name="Khalid N."/>
            <person name="Schumann P."/>
            <person name="Busse H.J."/>
            <person name="Khan I.U."/>
            <person name="Li S."/>
            <person name="Li W.J."/>
        </authorList>
    </citation>
    <scope>NUCLEOTIDE SEQUENCE [LARGE SCALE GENOMIC DNA]</scope>
    <source>
        <strain evidence="3 4">NCCP-1664</strain>
    </source>
</reference>
<dbReference type="EMBL" id="BKDJ01000013">
    <property type="protein sequence ID" value="GER23860.1"/>
    <property type="molecule type" value="Genomic_DNA"/>
</dbReference>
<feature type="transmembrane region" description="Helical" evidence="2">
    <location>
        <begin position="24"/>
        <end position="42"/>
    </location>
</feature>
<accession>A0A5A7NSV1</accession>
<keyword evidence="2" id="KW-0472">Membrane</keyword>